<comment type="subcellular location">
    <subcellularLocation>
        <location evidence="1">Nucleus</location>
    </subcellularLocation>
</comment>
<protein>
    <recommendedName>
        <fullName evidence="7">Xylanolytic transcriptional activator regulatory domain-containing protein</fullName>
    </recommendedName>
</protein>
<evidence type="ECO:0000256" key="4">
    <source>
        <dbReference type="ARBA" id="ARBA00023163"/>
    </source>
</evidence>
<dbReference type="GO" id="GO:0008270">
    <property type="term" value="F:zinc ion binding"/>
    <property type="evidence" value="ECO:0007669"/>
    <property type="project" value="InterPro"/>
</dbReference>
<evidence type="ECO:0000259" key="7">
    <source>
        <dbReference type="SMART" id="SM00906"/>
    </source>
</evidence>
<dbReference type="PANTHER" id="PTHR47338:SF23">
    <property type="entry name" value="ZN(II)2CYS6 TRANSCRIPTION FACTOR (EUROFUNG)"/>
    <property type="match status" value="1"/>
</dbReference>
<feature type="region of interest" description="Disordered" evidence="6">
    <location>
        <begin position="318"/>
        <end position="340"/>
    </location>
</feature>
<dbReference type="RefSeq" id="XP_041561853.1">
    <property type="nucleotide sequence ID" value="XM_041696198.1"/>
</dbReference>
<dbReference type="GO" id="GO:0005634">
    <property type="term" value="C:nucleus"/>
    <property type="evidence" value="ECO:0007669"/>
    <property type="project" value="UniProtKB-SubCell"/>
</dbReference>
<dbReference type="EMBL" id="AP024449">
    <property type="protein sequence ID" value="BCS29667.1"/>
    <property type="molecule type" value="Genomic_DNA"/>
</dbReference>
<dbReference type="OrthoDB" id="4456959at2759"/>
<dbReference type="KEGG" id="apuu:APUU_71237S"/>
<accession>A0A7R8ASZ1</accession>
<dbReference type="GeneID" id="64979664"/>
<feature type="region of interest" description="Disordered" evidence="6">
    <location>
        <begin position="35"/>
        <end position="65"/>
    </location>
</feature>
<evidence type="ECO:0000256" key="6">
    <source>
        <dbReference type="SAM" id="MobiDB-lite"/>
    </source>
</evidence>
<dbReference type="SMART" id="SM00906">
    <property type="entry name" value="Fungal_trans"/>
    <property type="match status" value="1"/>
</dbReference>
<evidence type="ECO:0000256" key="1">
    <source>
        <dbReference type="ARBA" id="ARBA00004123"/>
    </source>
</evidence>
<evidence type="ECO:0000256" key="2">
    <source>
        <dbReference type="ARBA" id="ARBA00022723"/>
    </source>
</evidence>
<dbReference type="InterPro" id="IPR050815">
    <property type="entry name" value="TF_fung"/>
</dbReference>
<reference evidence="8" key="1">
    <citation type="submission" date="2021-01" db="EMBL/GenBank/DDBJ databases">
        <authorList>
            <consortium name="Aspergillus puulaauensis MK2 genome sequencing consortium"/>
            <person name="Kazuki M."/>
            <person name="Futagami T."/>
        </authorList>
    </citation>
    <scope>NUCLEOTIDE SEQUENCE</scope>
    <source>
        <strain evidence="8">MK2</strain>
    </source>
</reference>
<proteinExistence type="predicted"/>
<evidence type="ECO:0000256" key="3">
    <source>
        <dbReference type="ARBA" id="ARBA00023015"/>
    </source>
</evidence>
<keyword evidence="3" id="KW-0805">Transcription regulation</keyword>
<reference evidence="8" key="2">
    <citation type="submission" date="2021-02" db="EMBL/GenBank/DDBJ databases">
        <title>Aspergillus puulaauensis MK2 genome sequence.</title>
        <authorList>
            <person name="Futagami T."/>
            <person name="Mori K."/>
            <person name="Kadooka C."/>
            <person name="Tanaka T."/>
        </authorList>
    </citation>
    <scope>NUCLEOTIDE SEQUENCE</scope>
    <source>
        <strain evidence="8">MK2</strain>
    </source>
</reference>
<dbReference type="Proteomes" id="UP000654913">
    <property type="component" value="Chromosome 7"/>
</dbReference>
<keyword evidence="9" id="KW-1185">Reference proteome</keyword>
<dbReference type="Pfam" id="PF04082">
    <property type="entry name" value="Fungal_trans"/>
    <property type="match status" value="1"/>
</dbReference>
<keyword evidence="4" id="KW-0804">Transcription</keyword>
<keyword evidence="5" id="KW-0539">Nucleus</keyword>
<organism evidence="8 9">
    <name type="scientific">Aspergillus puulaauensis</name>
    <dbReference type="NCBI Taxonomy" id="1220207"/>
    <lineage>
        <taxon>Eukaryota</taxon>
        <taxon>Fungi</taxon>
        <taxon>Dikarya</taxon>
        <taxon>Ascomycota</taxon>
        <taxon>Pezizomycotina</taxon>
        <taxon>Eurotiomycetes</taxon>
        <taxon>Eurotiomycetidae</taxon>
        <taxon>Eurotiales</taxon>
        <taxon>Aspergillaceae</taxon>
        <taxon>Aspergillus</taxon>
    </lineage>
</organism>
<feature type="domain" description="Xylanolytic transcriptional activator regulatory" evidence="7">
    <location>
        <begin position="195"/>
        <end position="282"/>
    </location>
</feature>
<name>A0A7R8ASZ1_9EURO</name>
<evidence type="ECO:0000313" key="9">
    <source>
        <dbReference type="Proteomes" id="UP000654913"/>
    </source>
</evidence>
<gene>
    <name evidence="8" type="ORF">APUU_71237S</name>
</gene>
<dbReference type="PANTHER" id="PTHR47338">
    <property type="entry name" value="ZN(II)2CYS6 TRANSCRIPTION FACTOR (EUROFUNG)-RELATED"/>
    <property type="match status" value="1"/>
</dbReference>
<dbReference type="AlphaFoldDB" id="A0A7R8ASZ1"/>
<dbReference type="GO" id="GO:0000981">
    <property type="term" value="F:DNA-binding transcription factor activity, RNA polymerase II-specific"/>
    <property type="evidence" value="ECO:0007669"/>
    <property type="project" value="InterPro"/>
</dbReference>
<dbReference type="GO" id="GO:0006351">
    <property type="term" value="P:DNA-templated transcription"/>
    <property type="evidence" value="ECO:0007669"/>
    <property type="project" value="InterPro"/>
</dbReference>
<dbReference type="GO" id="GO:0003677">
    <property type="term" value="F:DNA binding"/>
    <property type="evidence" value="ECO:0007669"/>
    <property type="project" value="InterPro"/>
</dbReference>
<dbReference type="CDD" id="cd12148">
    <property type="entry name" value="fungal_TF_MHR"/>
    <property type="match status" value="1"/>
</dbReference>
<dbReference type="InterPro" id="IPR007219">
    <property type="entry name" value="XnlR_reg_dom"/>
</dbReference>
<sequence length="706" mass="79042">MSALSLLAQEIQKLNNNISNLSPILSSSVAAEPRGTVSPISANSSHRDHTRKRQRHSDEDSDPVVSEINLPIVTEHTDHSAVFLTGHNLEMLVDAFFKNVHPWVPNIHQASFRRKILMPEGLNDHQLLLHAMLVSALRFIRPSTQHCASDCTNRAIEQSRKKVVLASMSGLSVEKLQALTIIAFIHVGDGEPLKAWPLVASLTRTVEFLQLSVEVAEKERHNAFLRPPALPAPSDWLEEEERRRVFWNIFILDRICSVTTGWNIGLTADNVSRRLPINGSNWTDEIPAAAPLFGMWDKSAAKIGNSVAFLPTHYSSPGQSSDASRSQYEPTSFRNQQLQPQATQMDVSTIGAFAYFVESLESLCRINVYFLQQKIDFNNRQEVSNWLTRFKELDLRLVHWKMFLPAKWKDPNVPREHSTTALDPNMTLAHITHNTSMILLHQRIAYPEPRLRSLKLPNFHGAETCQSAAIETTFSAVKYLELAPPHMPLSPHFSFCVYVSARVLLVHSRFYGFDLDPQFWTLVECLREMSRRWTGPWTHGPALSLSTQFATRLQHLYERCVGDPKFPVGVVGSINERDSATSNSPADASEASIRSSAGVHELSLHQPAASPKQFTAPSEPEHTFVRFANGASVASSVAPPVNSMIANWQSPPSMSETWVTSGSKGPDELANILSTLTDQRFMDMDRVITFNDCNFEPLPGALPDMR</sequence>
<evidence type="ECO:0000256" key="5">
    <source>
        <dbReference type="ARBA" id="ARBA00023242"/>
    </source>
</evidence>
<keyword evidence="2" id="KW-0479">Metal-binding</keyword>
<evidence type="ECO:0000313" key="8">
    <source>
        <dbReference type="EMBL" id="BCS29667.1"/>
    </source>
</evidence>